<feature type="domain" description="F-box" evidence="1">
    <location>
        <begin position="1"/>
        <end position="47"/>
    </location>
</feature>
<evidence type="ECO:0000259" key="1">
    <source>
        <dbReference type="PROSITE" id="PS50181"/>
    </source>
</evidence>
<dbReference type="EMBL" id="ML119692">
    <property type="protein sequence ID" value="RPA80053.1"/>
    <property type="molecule type" value="Genomic_DNA"/>
</dbReference>
<dbReference type="PROSITE" id="PS50181">
    <property type="entry name" value="FBOX"/>
    <property type="match status" value="1"/>
</dbReference>
<evidence type="ECO:0000313" key="2">
    <source>
        <dbReference type="EMBL" id="RPA80053.1"/>
    </source>
</evidence>
<keyword evidence="3" id="KW-1185">Reference proteome</keyword>
<reference evidence="2 3" key="1">
    <citation type="journal article" date="2018" name="Nat. Ecol. Evol.">
        <title>Pezizomycetes genomes reveal the molecular basis of ectomycorrhizal truffle lifestyle.</title>
        <authorList>
            <person name="Murat C."/>
            <person name="Payen T."/>
            <person name="Noel B."/>
            <person name="Kuo A."/>
            <person name="Morin E."/>
            <person name="Chen J."/>
            <person name="Kohler A."/>
            <person name="Krizsan K."/>
            <person name="Balestrini R."/>
            <person name="Da Silva C."/>
            <person name="Montanini B."/>
            <person name="Hainaut M."/>
            <person name="Levati E."/>
            <person name="Barry K.W."/>
            <person name="Belfiori B."/>
            <person name="Cichocki N."/>
            <person name="Clum A."/>
            <person name="Dockter R.B."/>
            <person name="Fauchery L."/>
            <person name="Guy J."/>
            <person name="Iotti M."/>
            <person name="Le Tacon F."/>
            <person name="Lindquist E.A."/>
            <person name="Lipzen A."/>
            <person name="Malagnac F."/>
            <person name="Mello A."/>
            <person name="Molinier V."/>
            <person name="Miyauchi S."/>
            <person name="Poulain J."/>
            <person name="Riccioni C."/>
            <person name="Rubini A."/>
            <person name="Sitrit Y."/>
            <person name="Splivallo R."/>
            <person name="Traeger S."/>
            <person name="Wang M."/>
            <person name="Zifcakova L."/>
            <person name="Wipf D."/>
            <person name="Zambonelli A."/>
            <person name="Paolocci F."/>
            <person name="Nowrousian M."/>
            <person name="Ottonello S."/>
            <person name="Baldrian P."/>
            <person name="Spatafora J.W."/>
            <person name="Henrissat B."/>
            <person name="Nagy L.G."/>
            <person name="Aury J.M."/>
            <person name="Wincker P."/>
            <person name="Grigoriev I.V."/>
            <person name="Bonfante P."/>
            <person name="Martin F.M."/>
        </authorList>
    </citation>
    <scope>NUCLEOTIDE SEQUENCE [LARGE SCALE GENOMIC DNA]</scope>
    <source>
        <strain evidence="2 3">RN42</strain>
    </source>
</reference>
<sequence length="422" mass="49152">MQHLPLNVQLHIIENLDSSEEIRAMQLTSKTFYSLLERYSTSIYRTMIGRKWGPELHNRHLTVLRILGDTRFAEREEIREILQLPEYRWKYPHCKNRRLKMGPVLSPTIAASLGLTELRCLESIEERFIQPYLQVVITNRRENPESEHDPAQARYPEPEWVDPGQSRTRLVSGREIARVRKGLYSFLSLYKHWHRFRCICFDPEDGIEDYCRDETGSVIVNDLDAPYTFGYSTKSLFDAKALWEELSVEDHMQVVSVLTILSELENLGYGTLSYLCPVQQCRMTIKPLILKTSMEGDLESMLYHRILNQVERNGELPYHTEIRRAIFSLLLDRSSLWDSCQHEPKNGEYILGSGDYMMLVKSECILTLSDGVDSSVEAIRKKHLFVPNAAYYGGREEDVCNWIWNFKDLSDPAFSYAQGHKL</sequence>
<gene>
    <name evidence="2" type="ORF">BJ508DRAFT_307777</name>
</gene>
<organism evidence="2 3">
    <name type="scientific">Ascobolus immersus RN42</name>
    <dbReference type="NCBI Taxonomy" id="1160509"/>
    <lineage>
        <taxon>Eukaryota</taxon>
        <taxon>Fungi</taxon>
        <taxon>Dikarya</taxon>
        <taxon>Ascomycota</taxon>
        <taxon>Pezizomycotina</taxon>
        <taxon>Pezizomycetes</taxon>
        <taxon>Pezizales</taxon>
        <taxon>Ascobolaceae</taxon>
        <taxon>Ascobolus</taxon>
    </lineage>
</organism>
<dbReference type="InterPro" id="IPR001810">
    <property type="entry name" value="F-box_dom"/>
</dbReference>
<dbReference type="Proteomes" id="UP000275078">
    <property type="component" value="Unassembled WGS sequence"/>
</dbReference>
<accession>A0A3N4I1U2</accession>
<proteinExistence type="predicted"/>
<evidence type="ECO:0000313" key="3">
    <source>
        <dbReference type="Proteomes" id="UP000275078"/>
    </source>
</evidence>
<dbReference type="AlphaFoldDB" id="A0A3N4I1U2"/>
<protein>
    <recommendedName>
        <fullName evidence="1">F-box domain-containing protein</fullName>
    </recommendedName>
</protein>
<name>A0A3N4I1U2_ASCIM</name>